<dbReference type="InterPro" id="IPR050416">
    <property type="entry name" value="FAD-linked_Oxidoreductase"/>
</dbReference>
<proteinExistence type="inferred from homology"/>
<dbReference type="SUPFAM" id="SSF56176">
    <property type="entry name" value="FAD-binding/transporter-associated domain-like"/>
    <property type="match status" value="1"/>
</dbReference>
<comment type="caution">
    <text evidence="6">The sequence shown here is derived from an EMBL/GenBank/DDBJ whole genome shotgun (WGS) entry which is preliminary data.</text>
</comment>
<dbReference type="HOGENOM" id="CLU_018354_1_1_1"/>
<evidence type="ECO:0000256" key="3">
    <source>
        <dbReference type="ARBA" id="ARBA00022827"/>
    </source>
</evidence>
<name>D4DAP5_TRIVH</name>
<dbReference type="PANTHER" id="PTHR42973">
    <property type="entry name" value="BINDING OXIDOREDUCTASE, PUTATIVE (AFU_ORTHOLOGUE AFUA_1G17690)-RELATED"/>
    <property type="match status" value="1"/>
</dbReference>
<dbReference type="RefSeq" id="XP_003021682.1">
    <property type="nucleotide sequence ID" value="XM_003021636.1"/>
</dbReference>
<dbReference type="OrthoDB" id="2151789at2759"/>
<keyword evidence="2" id="KW-0285">Flavoprotein</keyword>
<dbReference type="Gene3D" id="3.30.465.10">
    <property type="match status" value="2"/>
</dbReference>
<evidence type="ECO:0000256" key="2">
    <source>
        <dbReference type="ARBA" id="ARBA00022630"/>
    </source>
</evidence>
<dbReference type="InterPro" id="IPR036318">
    <property type="entry name" value="FAD-bd_PCMH-like_sf"/>
</dbReference>
<dbReference type="GO" id="GO:0071949">
    <property type="term" value="F:FAD binding"/>
    <property type="evidence" value="ECO:0007669"/>
    <property type="project" value="InterPro"/>
</dbReference>
<dbReference type="Pfam" id="PF01565">
    <property type="entry name" value="FAD_binding_4"/>
    <property type="match status" value="1"/>
</dbReference>
<sequence>MTATSVTAALLIAVSVFFAMRRLRGSPKELKEPELIVRSSEAAIRLNKLPASALPEDVVILPQNAATFRKSMNTYWAQQECEVVPACVVRPRNIDQLCAAVTILKGEYDRRRRSEDGEGSIKEGGLFAVRSGGHSAVSHAASIEDGVMIDMSLFCDVTPSKDGSSVVIGAGARWGPVFEALAAKGLAVAGGRNSHVGVGGLTLGGIRVSFPSLLCSTRANVNGIQLGGISFFSQRVGSVCNNVLSYEVVLASGTVATASPTSNPDLWRALKGGGNNFGILTNITLRCFPSTDIWSGFLYMPSSSAQKALHAFHDFVHRAHPDNTGITYDRHASGPIACFTYLQQLGIQAVSVNLVYTKLPEKKNKWPECWETSGFKSLWRFWSTCKVRPLADACDEMNSLNPPGRRQVLATTTIKNDMATLQAVYAAYKDAIAPIKQANIKGMSWTLVLQPMLANWAGDGCDGNPFGLADTKEPLVIVSFTVNWIEKSDDKLSEKLTRDAIEQIDAAAAANGTGHRYRYMNYCGDWQRPFEGYGEENAQLLRDISKKYDPEGLFQRGCVGGFKLDIEYS</sequence>
<dbReference type="InterPro" id="IPR006094">
    <property type="entry name" value="Oxid_FAD_bind_N"/>
</dbReference>
<organism evidence="6 7">
    <name type="scientific">Trichophyton verrucosum (strain HKI 0517)</name>
    <dbReference type="NCBI Taxonomy" id="663202"/>
    <lineage>
        <taxon>Eukaryota</taxon>
        <taxon>Fungi</taxon>
        <taxon>Dikarya</taxon>
        <taxon>Ascomycota</taxon>
        <taxon>Pezizomycotina</taxon>
        <taxon>Eurotiomycetes</taxon>
        <taxon>Eurotiomycetidae</taxon>
        <taxon>Onygenales</taxon>
        <taxon>Arthrodermataceae</taxon>
        <taxon>Trichophyton</taxon>
    </lineage>
</organism>
<evidence type="ECO:0000313" key="7">
    <source>
        <dbReference type="Proteomes" id="UP000008383"/>
    </source>
</evidence>
<dbReference type="Proteomes" id="UP000008383">
    <property type="component" value="Unassembled WGS sequence"/>
</dbReference>
<evidence type="ECO:0000259" key="5">
    <source>
        <dbReference type="PROSITE" id="PS51387"/>
    </source>
</evidence>
<evidence type="ECO:0000256" key="4">
    <source>
        <dbReference type="ARBA" id="ARBA00023002"/>
    </source>
</evidence>
<keyword evidence="3" id="KW-0274">FAD</keyword>
<evidence type="ECO:0000313" key="6">
    <source>
        <dbReference type="EMBL" id="EFE41064.1"/>
    </source>
</evidence>
<dbReference type="PANTHER" id="PTHR42973:SF4">
    <property type="entry name" value="FAD BINDING DOMAIN PROTEIN"/>
    <property type="match status" value="1"/>
</dbReference>
<dbReference type="GeneID" id="9576765"/>
<dbReference type="KEGG" id="tve:TRV_04193"/>
<dbReference type="AlphaFoldDB" id="D4DAP5"/>
<dbReference type="InterPro" id="IPR016169">
    <property type="entry name" value="FAD-bd_PCMH_sub2"/>
</dbReference>
<comment type="similarity">
    <text evidence="1">Belongs to the oxygen-dependent FAD-linked oxidoreductase family.</text>
</comment>
<feature type="domain" description="FAD-binding PCMH-type" evidence="5">
    <location>
        <begin position="81"/>
        <end position="290"/>
    </location>
</feature>
<dbReference type="PROSITE" id="PS51387">
    <property type="entry name" value="FAD_PCMH"/>
    <property type="match status" value="1"/>
</dbReference>
<evidence type="ECO:0000256" key="1">
    <source>
        <dbReference type="ARBA" id="ARBA00005466"/>
    </source>
</evidence>
<reference evidence="7" key="1">
    <citation type="journal article" date="2011" name="Genome Biol.">
        <title>Comparative and functional genomics provide insights into the pathogenicity of dermatophytic fungi.</title>
        <authorList>
            <person name="Burmester A."/>
            <person name="Shelest E."/>
            <person name="Gloeckner G."/>
            <person name="Heddergott C."/>
            <person name="Schindler S."/>
            <person name="Staib P."/>
            <person name="Heidel A."/>
            <person name="Felder M."/>
            <person name="Petzold A."/>
            <person name="Szafranski K."/>
            <person name="Feuermann M."/>
            <person name="Pedruzzi I."/>
            <person name="Priebe S."/>
            <person name="Groth M."/>
            <person name="Winkler R."/>
            <person name="Li W."/>
            <person name="Kniemeyer O."/>
            <person name="Schroeckh V."/>
            <person name="Hertweck C."/>
            <person name="Hube B."/>
            <person name="White T.C."/>
            <person name="Platzer M."/>
            <person name="Guthke R."/>
            <person name="Heitman J."/>
            <person name="Woestemeyer J."/>
            <person name="Zipfel P.F."/>
            <person name="Monod M."/>
            <person name="Brakhage A.A."/>
        </authorList>
    </citation>
    <scope>NUCLEOTIDE SEQUENCE [LARGE SCALE GENOMIC DNA]</scope>
    <source>
        <strain evidence="7">HKI 0517</strain>
    </source>
</reference>
<dbReference type="EMBL" id="ACYE01000214">
    <property type="protein sequence ID" value="EFE41064.1"/>
    <property type="molecule type" value="Genomic_DNA"/>
</dbReference>
<keyword evidence="4" id="KW-0560">Oxidoreductase</keyword>
<dbReference type="Gene3D" id="3.40.462.20">
    <property type="match status" value="1"/>
</dbReference>
<keyword evidence="7" id="KW-1185">Reference proteome</keyword>
<dbReference type="InterPro" id="IPR016166">
    <property type="entry name" value="FAD-bd_PCMH"/>
</dbReference>
<dbReference type="GO" id="GO:0016491">
    <property type="term" value="F:oxidoreductase activity"/>
    <property type="evidence" value="ECO:0007669"/>
    <property type="project" value="UniProtKB-KW"/>
</dbReference>
<accession>D4DAP5</accession>
<protein>
    <submittedName>
        <fullName evidence="6">FAD binding domain protein</fullName>
    </submittedName>
</protein>
<gene>
    <name evidence="6" type="ORF">TRV_04193</name>
</gene>